<comment type="similarity">
    <text evidence="2">Belongs to the ACC deaminase/D-cysteine desulfhydrase family.</text>
</comment>
<organism evidence="7 8">
    <name type="scientific">Penicillium decumbens</name>
    <dbReference type="NCBI Taxonomy" id="69771"/>
    <lineage>
        <taxon>Eukaryota</taxon>
        <taxon>Fungi</taxon>
        <taxon>Dikarya</taxon>
        <taxon>Ascomycota</taxon>
        <taxon>Pezizomycotina</taxon>
        <taxon>Eurotiomycetes</taxon>
        <taxon>Eurotiomycetidae</taxon>
        <taxon>Eurotiales</taxon>
        <taxon>Aspergillaceae</taxon>
        <taxon>Penicillium</taxon>
    </lineage>
</organism>
<keyword evidence="8" id="KW-1185">Reference proteome</keyword>
<sequence>MASQLPSIPTTSQLTTIVHLPSPFAELPRYPILYNHPSPIHPLPSLSRRTTQSPAQPRINIFAKREDHGSPLACAGNKYRKLEYIVPDILSSTPTYHYHEHHPTTQKLNGPATILVTEGAIQSNHTVQVASLARTLGLKALVLLSRGTGGGLRASQDRNAFVRSGNVQINRLLGAQVRILNEGDPIANDANPILEELRASGERPYWIPGGASLHALGGLGYARAAFEIEVQERELGLGGSGGFDYIFVACGSGSTVGGLIAGFKLGETARQVIGVLNSPTRPRPYHEDRVLNFARRAAAQVGFDGKERPTAEQAIGMDDVRLEDRFVGTGYGVLDAETREMMEVMAQSESVILDPVYTAKVARAMMHWVEEDEIREFARQRGLDEVNVLFIHTGGQAALGAYADVI</sequence>
<dbReference type="PANTHER" id="PTHR43780:SF2">
    <property type="entry name" value="1-AMINOCYCLOPROPANE-1-CARBOXYLATE DEAMINASE-RELATED"/>
    <property type="match status" value="1"/>
</dbReference>
<evidence type="ECO:0000256" key="2">
    <source>
        <dbReference type="ARBA" id="ARBA00008639"/>
    </source>
</evidence>
<dbReference type="AlphaFoldDB" id="A0A1V6P714"/>
<dbReference type="GO" id="GO:0019148">
    <property type="term" value="F:D-cysteine desulfhydrase activity"/>
    <property type="evidence" value="ECO:0007669"/>
    <property type="project" value="TreeGrafter"/>
</dbReference>
<evidence type="ECO:0000259" key="6">
    <source>
        <dbReference type="Pfam" id="PF00291"/>
    </source>
</evidence>
<dbReference type="InterPro" id="IPR036052">
    <property type="entry name" value="TrpB-like_PALP_sf"/>
</dbReference>
<gene>
    <name evidence="7" type="ORF">PENDEC_c019G07162</name>
</gene>
<dbReference type="Proteomes" id="UP000191522">
    <property type="component" value="Unassembled WGS sequence"/>
</dbReference>
<name>A0A1V6P714_PENDC</name>
<dbReference type="PIRSF" id="PIRSF006278">
    <property type="entry name" value="ACCD_DCysDesulf"/>
    <property type="match status" value="1"/>
</dbReference>
<dbReference type="Pfam" id="PF00291">
    <property type="entry name" value="PALP"/>
    <property type="match status" value="1"/>
</dbReference>
<dbReference type="OMA" id="YVFVACG"/>
<accession>A0A1V6P714</accession>
<comment type="caution">
    <text evidence="7">The sequence shown here is derived from an EMBL/GenBank/DDBJ whole genome shotgun (WGS) entry which is preliminary data.</text>
</comment>
<dbReference type="InterPro" id="IPR001926">
    <property type="entry name" value="TrpB-like_PALP"/>
</dbReference>
<dbReference type="InterPro" id="IPR027278">
    <property type="entry name" value="ACCD_DCysDesulf"/>
</dbReference>
<feature type="domain" description="Tryptophan synthase beta chain-like PALP" evidence="6">
    <location>
        <begin position="36"/>
        <end position="376"/>
    </location>
</feature>
<evidence type="ECO:0000313" key="8">
    <source>
        <dbReference type="Proteomes" id="UP000191522"/>
    </source>
</evidence>
<evidence type="ECO:0000256" key="5">
    <source>
        <dbReference type="PIRSR" id="PIRSR006278-2"/>
    </source>
</evidence>
<dbReference type="OrthoDB" id="10266364at2759"/>
<dbReference type="EMBL" id="MDYL01000019">
    <property type="protein sequence ID" value="OQD72781.1"/>
    <property type="molecule type" value="Genomic_DNA"/>
</dbReference>
<dbReference type="PANTHER" id="PTHR43780">
    <property type="entry name" value="1-AMINOCYCLOPROPANE-1-CARBOXYLATE DEAMINASE-RELATED"/>
    <property type="match status" value="1"/>
</dbReference>
<comment type="cofactor">
    <cofactor evidence="1">
        <name>pyridoxal 5'-phosphate</name>
        <dbReference type="ChEBI" id="CHEBI:597326"/>
    </cofactor>
</comment>
<evidence type="ECO:0000256" key="1">
    <source>
        <dbReference type="ARBA" id="ARBA00001933"/>
    </source>
</evidence>
<protein>
    <recommendedName>
        <fullName evidence="6">Tryptophan synthase beta chain-like PALP domain-containing protein</fullName>
    </recommendedName>
</protein>
<feature type="active site" description="Nucleophile" evidence="4">
    <location>
        <position position="123"/>
    </location>
</feature>
<keyword evidence="3 5" id="KW-0663">Pyridoxal phosphate</keyword>
<dbReference type="Gene3D" id="3.40.50.1100">
    <property type="match status" value="2"/>
</dbReference>
<evidence type="ECO:0000256" key="3">
    <source>
        <dbReference type="ARBA" id="ARBA00022898"/>
    </source>
</evidence>
<reference evidence="8" key="1">
    <citation type="journal article" date="2017" name="Nat. Microbiol.">
        <title>Global analysis of biosynthetic gene clusters reveals vast potential of secondary metabolite production in Penicillium species.</title>
        <authorList>
            <person name="Nielsen J.C."/>
            <person name="Grijseels S."/>
            <person name="Prigent S."/>
            <person name="Ji B."/>
            <person name="Dainat J."/>
            <person name="Nielsen K.F."/>
            <person name="Frisvad J.C."/>
            <person name="Workman M."/>
            <person name="Nielsen J."/>
        </authorList>
    </citation>
    <scope>NUCLEOTIDE SEQUENCE [LARGE SCALE GENOMIC DNA]</scope>
    <source>
        <strain evidence="8">IBT 11843</strain>
    </source>
</reference>
<feature type="modified residue" description="N6-(pyridoxal phosphate)lysine" evidence="5">
    <location>
        <position position="78"/>
    </location>
</feature>
<dbReference type="SUPFAM" id="SSF53686">
    <property type="entry name" value="Tryptophan synthase beta subunit-like PLP-dependent enzymes"/>
    <property type="match status" value="1"/>
</dbReference>
<proteinExistence type="inferred from homology"/>
<evidence type="ECO:0000313" key="7">
    <source>
        <dbReference type="EMBL" id="OQD72781.1"/>
    </source>
</evidence>
<evidence type="ECO:0000256" key="4">
    <source>
        <dbReference type="PIRSR" id="PIRSR006278-1"/>
    </source>
</evidence>